<accession>A0ABR1S1G4</accession>
<dbReference type="Proteomes" id="UP001444661">
    <property type="component" value="Unassembled WGS sequence"/>
</dbReference>
<dbReference type="EMBL" id="JAQQWK010000011">
    <property type="protein sequence ID" value="KAK8023968.1"/>
    <property type="molecule type" value="Genomic_DNA"/>
</dbReference>
<name>A0ABR1S1G4_9PEZI</name>
<keyword evidence="2" id="KW-1185">Reference proteome</keyword>
<protein>
    <submittedName>
        <fullName evidence="1">Uncharacterized protein</fullName>
    </submittedName>
</protein>
<evidence type="ECO:0000313" key="1">
    <source>
        <dbReference type="EMBL" id="KAK8023968.1"/>
    </source>
</evidence>
<gene>
    <name evidence="1" type="ORF">PG993_012034</name>
</gene>
<proteinExistence type="predicted"/>
<evidence type="ECO:0000313" key="2">
    <source>
        <dbReference type="Proteomes" id="UP001444661"/>
    </source>
</evidence>
<comment type="caution">
    <text evidence="1">The sequence shown here is derived from an EMBL/GenBank/DDBJ whole genome shotgun (WGS) entry which is preliminary data.</text>
</comment>
<organism evidence="1 2">
    <name type="scientific">Apiospora rasikravindrae</name>
    <dbReference type="NCBI Taxonomy" id="990691"/>
    <lineage>
        <taxon>Eukaryota</taxon>
        <taxon>Fungi</taxon>
        <taxon>Dikarya</taxon>
        <taxon>Ascomycota</taxon>
        <taxon>Pezizomycotina</taxon>
        <taxon>Sordariomycetes</taxon>
        <taxon>Xylariomycetidae</taxon>
        <taxon>Amphisphaeriales</taxon>
        <taxon>Apiosporaceae</taxon>
        <taxon>Apiospora</taxon>
    </lineage>
</organism>
<reference evidence="1 2" key="1">
    <citation type="submission" date="2023-01" db="EMBL/GenBank/DDBJ databases">
        <title>Analysis of 21 Apiospora genomes using comparative genomics revels a genus with tremendous synthesis potential of carbohydrate active enzymes and secondary metabolites.</title>
        <authorList>
            <person name="Sorensen T."/>
        </authorList>
    </citation>
    <scope>NUCLEOTIDE SEQUENCE [LARGE SCALE GENOMIC DNA]</scope>
    <source>
        <strain evidence="1 2">CBS 33761</strain>
    </source>
</reference>
<sequence length="263" mass="29411">MKLRVSLIQYIIDVLYDRRVWYVPRRFFNEKDAISMHVSRIAATLGRANQDQGLMQGIAPIAHLQARAAYLVNISVSTENTSWPMRRRDSRTSPTRPSPSFLFPVAGSITRSNHAVSDNCFGTIGDGVSRYGQHRQTRLSCLAERLIGVLQRPPQLLLLVMDQSKPPGYGPGSGFGSDLLASTCHFEPDWENRTYDIPMYPLSILGPPLTYSLVTGRRRVVPRGWPRPVYGLHCVKQQGGNASWSKVKIEIALPTVMSLVLAH</sequence>